<dbReference type="InterPro" id="IPR036397">
    <property type="entry name" value="RNaseH_sf"/>
</dbReference>
<evidence type="ECO:0000256" key="1">
    <source>
        <dbReference type="ARBA" id="ARBA00022679"/>
    </source>
</evidence>
<dbReference type="GO" id="GO:0003887">
    <property type="term" value="F:DNA-directed DNA polymerase activity"/>
    <property type="evidence" value="ECO:0007669"/>
    <property type="project" value="UniProtKB-KW"/>
</dbReference>
<dbReference type="SMART" id="SM00479">
    <property type="entry name" value="EXOIII"/>
    <property type="match status" value="1"/>
</dbReference>
<evidence type="ECO:0000256" key="7">
    <source>
        <dbReference type="ARBA" id="ARBA00070925"/>
    </source>
</evidence>
<evidence type="ECO:0000256" key="6">
    <source>
        <dbReference type="ARBA" id="ARBA00022932"/>
    </source>
</evidence>
<keyword evidence="1" id="KW-0808">Transferase</keyword>
<evidence type="ECO:0000259" key="8">
    <source>
        <dbReference type="SMART" id="SM00479"/>
    </source>
</evidence>
<accession>A0A1H8ZJS1</accession>
<keyword evidence="2" id="KW-0548">Nucleotidyltransferase</keyword>
<name>A0A1H8ZJS1_9LACT</name>
<protein>
    <recommendedName>
        <fullName evidence="7">DNA polymerase III polC-type</fullName>
    </recommendedName>
</protein>
<dbReference type="RefSeq" id="WP_092569988.1">
    <property type="nucleotide sequence ID" value="NZ_FOEN01000001.1"/>
</dbReference>
<dbReference type="NCBIfam" id="TIGR00573">
    <property type="entry name" value="dnaq"/>
    <property type="match status" value="1"/>
</dbReference>
<keyword evidence="3" id="KW-0235">DNA replication</keyword>
<evidence type="ECO:0000313" key="9">
    <source>
        <dbReference type="EMBL" id="SEP64640.1"/>
    </source>
</evidence>
<proteinExistence type="predicted"/>
<keyword evidence="4" id="KW-0540">Nuclease</keyword>
<evidence type="ECO:0000313" key="10">
    <source>
        <dbReference type="Proteomes" id="UP000198833"/>
    </source>
</evidence>
<dbReference type="PANTHER" id="PTHR30231">
    <property type="entry name" value="DNA POLYMERASE III SUBUNIT EPSILON"/>
    <property type="match status" value="1"/>
</dbReference>
<dbReference type="Proteomes" id="UP000198833">
    <property type="component" value="Unassembled WGS sequence"/>
</dbReference>
<dbReference type="GO" id="GO:0008408">
    <property type="term" value="F:3'-5' exonuclease activity"/>
    <property type="evidence" value="ECO:0007669"/>
    <property type="project" value="TreeGrafter"/>
</dbReference>
<dbReference type="PANTHER" id="PTHR30231:SF41">
    <property type="entry name" value="DNA POLYMERASE III SUBUNIT EPSILON"/>
    <property type="match status" value="1"/>
</dbReference>
<feature type="domain" description="Exonuclease" evidence="8">
    <location>
        <begin position="6"/>
        <end position="172"/>
    </location>
</feature>
<dbReference type="GO" id="GO:0003677">
    <property type="term" value="F:DNA binding"/>
    <property type="evidence" value="ECO:0007669"/>
    <property type="project" value="InterPro"/>
</dbReference>
<dbReference type="Pfam" id="PF00929">
    <property type="entry name" value="RNase_T"/>
    <property type="match status" value="1"/>
</dbReference>
<dbReference type="AlphaFoldDB" id="A0A1H8ZJS1"/>
<evidence type="ECO:0000256" key="2">
    <source>
        <dbReference type="ARBA" id="ARBA00022695"/>
    </source>
</evidence>
<organism evidence="9 10">
    <name type="scientific">Ignavigranum ruoffiae</name>
    <dbReference type="NCBI Taxonomy" id="89093"/>
    <lineage>
        <taxon>Bacteria</taxon>
        <taxon>Bacillati</taxon>
        <taxon>Bacillota</taxon>
        <taxon>Bacilli</taxon>
        <taxon>Lactobacillales</taxon>
        <taxon>Aerococcaceae</taxon>
        <taxon>Ignavigranum</taxon>
    </lineage>
</organism>
<keyword evidence="5 9" id="KW-0269">Exonuclease</keyword>
<evidence type="ECO:0000256" key="4">
    <source>
        <dbReference type="ARBA" id="ARBA00022722"/>
    </source>
</evidence>
<gene>
    <name evidence="9" type="ORF">SAMN04488558_101262</name>
</gene>
<keyword evidence="5 9" id="KW-0378">Hydrolase</keyword>
<dbReference type="Gene3D" id="3.30.420.10">
    <property type="entry name" value="Ribonuclease H-like superfamily/Ribonuclease H"/>
    <property type="match status" value="1"/>
</dbReference>
<dbReference type="CDD" id="cd06127">
    <property type="entry name" value="DEDDh"/>
    <property type="match status" value="1"/>
</dbReference>
<dbReference type="FunFam" id="3.30.420.10:FF:000045">
    <property type="entry name" value="3'-5' exonuclease DinG"/>
    <property type="match status" value="1"/>
</dbReference>
<keyword evidence="10" id="KW-1185">Reference proteome</keyword>
<dbReference type="EMBL" id="FOEN01000001">
    <property type="protein sequence ID" value="SEP64640.1"/>
    <property type="molecule type" value="Genomic_DNA"/>
</dbReference>
<reference evidence="9 10" key="1">
    <citation type="submission" date="2016-10" db="EMBL/GenBank/DDBJ databases">
        <authorList>
            <person name="de Groot N.N."/>
        </authorList>
    </citation>
    <scope>NUCLEOTIDE SEQUENCE [LARGE SCALE GENOMIC DNA]</scope>
    <source>
        <strain evidence="9 10">DSM 15695</strain>
    </source>
</reference>
<dbReference type="InterPro" id="IPR012337">
    <property type="entry name" value="RNaseH-like_sf"/>
</dbReference>
<dbReference type="OrthoDB" id="9803913at2"/>
<evidence type="ECO:0000256" key="5">
    <source>
        <dbReference type="ARBA" id="ARBA00022839"/>
    </source>
</evidence>
<dbReference type="SUPFAM" id="SSF53098">
    <property type="entry name" value="Ribonuclease H-like"/>
    <property type="match status" value="1"/>
</dbReference>
<evidence type="ECO:0000256" key="3">
    <source>
        <dbReference type="ARBA" id="ARBA00022705"/>
    </source>
</evidence>
<keyword evidence="6" id="KW-0239">DNA-directed DNA polymerase</keyword>
<dbReference type="InterPro" id="IPR013520">
    <property type="entry name" value="Ribonucl_H"/>
</dbReference>
<dbReference type="InterPro" id="IPR006054">
    <property type="entry name" value="DnaQ"/>
</dbReference>
<sequence>MQNKAKIAVIDIETTGPNYQKDDKIIQIAAIIYSEGQIINEYNMLINPERDIPEHIQRLTGIQQGETDKAPSFEQVANLWFHRLQDCIFVAHNLNFDYKFLEHNFKQSGFDFKPIAIDSVILAKILCYDAVGFNLTDLSHYFALPFQGAHDALADARITCQILARMAQIVTTIDTELIPKIADLVAELPYQTQIFFQEPELFDMPIEKTEISVQKNSKPSNLNSATDYLLPILEAYQDHPHLLVEDDQMPMFPSTVFHLADYLIRQGNKVLIALSHSGQIDYLREWLDQTNPQLVYQQLSPQTQFIDRNMIETLLARKSQLALNQHELTVLAASIHWLSHSTEGHYREINQELQADQLIDKYRSDFGSGAAHLFYERMKSQAQQAQVLLIDHAYLIQLLQQPQSFLSHLIDPQWHLLLDNLGHYIQTKRWQERVSLDISRIFDVVNRFIDQGRLRGAEFEQTKRLQEFLRTSNQLMDWLDLQFKDHQPEPSPKQINLSLYLDPRQAIWPEFVNFIQNWLDQAKTCSHFIEDYLGKSPADKAISTLFQQIKRFNLLRPLTYIELRAHQFHSYYFHFEMNQFPLVFSNSGMIEPYCFGHSILISMGGYLNQRVPLLKKVIPLEQHYMLNIHGPGRKQKFIGQVPLDYCSAKANSADQYHLLVDYLEDHLDQLKAKLIILAENKEASASILNYLLKNQAVYQAYRLFSESLSGSIHKIYRRFLESTQGILVLSFDQLQMLHNEYQPAEIDLFVLRLPFLSPKHTYILAMDYLMAEADQHLFEQIVYPQMVQDFKEMLTYMEEFYIFNKVTIFDQRIFTKGYANRLRQDLNALIHFELL</sequence>
<dbReference type="STRING" id="89093.SAMN04488558_101262"/>
<dbReference type="GO" id="GO:0005829">
    <property type="term" value="C:cytosol"/>
    <property type="evidence" value="ECO:0007669"/>
    <property type="project" value="TreeGrafter"/>
</dbReference>
<dbReference type="GO" id="GO:0045004">
    <property type="term" value="P:DNA replication proofreading"/>
    <property type="evidence" value="ECO:0007669"/>
    <property type="project" value="TreeGrafter"/>
</dbReference>